<dbReference type="EMBL" id="VEVO01000012">
    <property type="protein sequence ID" value="KAF0034289.1"/>
    <property type="molecule type" value="Genomic_DNA"/>
</dbReference>
<comment type="caution">
    <text evidence="2">The sequence shown here is derived from an EMBL/GenBank/DDBJ whole genome shotgun (WGS) entry which is preliminary data.</text>
</comment>
<evidence type="ECO:0000313" key="2">
    <source>
        <dbReference type="EMBL" id="KAF0034289.1"/>
    </source>
</evidence>
<evidence type="ECO:0000256" key="1">
    <source>
        <dbReference type="SAM" id="MobiDB-lite"/>
    </source>
</evidence>
<evidence type="ECO:0000313" key="3">
    <source>
        <dbReference type="Proteomes" id="UP000438429"/>
    </source>
</evidence>
<reference evidence="2 3" key="1">
    <citation type="submission" date="2019-06" db="EMBL/GenBank/DDBJ databases">
        <title>Draft genomes of female and male turbot (Scophthalmus maximus).</title>
        <authorList>
            <person name="Xu H."/>
            <person name="Xu X.-W."/>
            <person name="Shao C."/>
            <person name="Chen S."/>
        </authorList>
    </citation>
    <scope>NUCLEOTIDE SEQUENCE [LARGE SCALE GENOMIC DNA]</scope>
    <source>
        <strain evidence="2">Ysfricsl-2016a</strain>
        <tissue evidence="2">Blood</tissue>
    </source>
</reference>
<sequence>MTTCTESVRKRDRKRPHVKMTTERCRMFTQTLKNGHSRRSLSSPWRPVDEVGRLTDVSPAPDKRPTNSHVWLIPLEALGGPPPPRGRFNQRFCDGTLVWRRRPPISGRFFHLRFPRGPKRQNETELKEKQISEGHSAGTNCAEPLVVTLNISLCYVPIKSLIAPQSGSARGPAPGPSPGPSPRGDLHRALHRALLLAGT</sequence>
<accession>A0A6A4SNM2</accession>
<dbReference type="Proteomes" id="UP000438429">
    <property type="component" value="Unassembled WGS sequence"/>
</dbReference>
<protein>
    <submittedName>
        <fullName evidence="2">Uncharacterized protein</fullName>
    </submittedName>
</protein>
<gene>
    <name evidence="2" type="ORF">F2P81_014355</name>
</gene>
<dbReference type="AlphaFoldDB" id="A0A6A4SNM2"/>
<organism evidence="2 3">
    <name type="scientific">Scophthalmus maximus</name>
    <name type="common">Turbot</name>
    <name type="synonym">Psetta maxima</name>
    <dbReference type="NCBI Taxonomy" id="52904"/>
    <lineage>
        <taxon>Eukaryota</taxon>
        <taxon>Metazoa</taxon>
        <taxon>Chordata</taxon>
        <taxon>Craniata</taxon>
        <taxon>Vertebrata</taxon>
        <taxon>Euteleostomi</taxon>
        <taxon>Actinopterygii</taxon>
        <taxon>Neopterygii</taxon>
        <taxon>Teleostei</taxon>
        <taxon>Neoteleostei</taxon>
        <taxon>Acanthomorphata</taxon>
        <taxon>Carangaria</taxon>
        <taxon>Pleuronectiformes</taxon>
        <taxon>Pleuronectoidei</taxon>
        <taxon>Scophthalmidae</taxon>
        <taxon>Scophthalmus</taxon>
    </lineage>
</organism>
<name>A0A6A4SNM2_SCOMX</name>
<feature type="region of interest" description="Disordered" evidence="1">
    <location>
        <begin position="165"/>
        <end position="186"/>
    </location>
</feature>
<proteinExistence type="predicted"/>